<dbReference type="Gene3D" id="3.30.750.80">
    <property type="entry name" value="RNA methyltransferase domain (HRMD) like"/>
    <property type="match status" value="1"/>
</dbReference>
<dbReference type="RefSeq" id="WP_190261106.1">
    <property type="nucleotide sequence ID" value="NZ_CP053923.1"/>
</dbReference>
<dbReference type="SUPFAM" id="SSF88697">
    <property type="entry name" value="PUA domain-like"/>
    <property type="match status" value="1"/>
</dbReference>
<dbReference type="InterPro" id="IPR019614">
    <property type="entry name" value="SAM-dep_methyl-trfase"/>
</dbReference>
<evidence type="ECO:0000259" key="8">
    <source>
        <dbReference type="Pfam" id="PF17785"/>
    </source>
</evidence>
<dbReference type="CDD" id="cd02440">
    <property type="entry name" value="AdoMet_MTases"/>
    <property type="match status" value="1"/>
</dbReference>
<dbReference type="CDD" id="cd11572">
    <property type="entry name" value="RlmI_M_like"/>
    <property type="match status" value="1"/>
</dbReference>
<feature type="domain" description="RlmI-like PUA" evidence="8">
    <location>
        <begin position="11"/>
        <end position="74"/>
    </location>
</feature>
<keyword evidence="5" id="KW-0949">S-adenosyl-L-methionine</keyword>
<dbReference type="GO" id="GO:0003723">
    <property type="term" value="F:RNA binding"/>
    <property type="evidence" value="ECO:0007669"/>
    <property type="project" value="InterPro"/>
</dbReference>
<comment type="similarity">
    <text evidence="6">Belongs to the methyltransferase superfamily. RlmI family.</text>
</comment>
<keyword evidence="4 9" id="KW-0808">Transferase</keyword>
<dbReference type="GO" id="GO:0008168">
    <property type="term" value="F:methyltransferase activity"/>
    <property type="evidence" value="ECO:0007669"/>
    <property type="project" value="UniProtKB-KW"/>
</dbReference>
<dbReference type="InterPro" id="IPR029063">
    <property type="entry name" value="SAM-dependent_MTases_sf"/>
</dbReference>
<dbReference type="EMBL" id="CP053923">
    <property type="protein sequence ID" value="QNT70632.1"/>
    <property type="molecule type" value="Genomic_DNA"/>
</dbReference>
<dbReference type="Proteomes" id="UP000516369">
    <property type="component" value="Chromosome"/>
</dbReference>
<dbReference type="CDD" id="cd21153">
    <property type="entry name" value="PUA_RlmI"/>
    <property type="match status" value="1"/>
</dbReference>
<dbReference type="SUPFAM" id="SSF53335">
    <property type="entry name" value="S-adenosyl-L-methionine-dependent methyltransferases"/>
    <property type="match status" value="1"/>
</dbReference>
<dbReference type="Pfam" id="PF10672">
    <property type="entry name" value="Methyltrans_SAM"/>
    <property type="match status" value="1"/>
</dbReference>
<evidence type="ECO:0000256" key="2">
    <source>
        <dbReference type="ARBA" id="ARBA00022490"/>
    </source>
</evidence>
<gene>
    <name evidence="9" type="ORF">HQ394_16480</name>
</gene>
<dbReference type="PROSITE" id="PS50890">
    <property type="entry name" value="PUA"/>
    <property type="match status" value="1"/>
</dbReference>
<evidence type="ECO:0000313" key="10">
    <source>
        <dbReference type="Proteomes" id="UP000516369"/>
    </source>
</evidence>
<comment type="subcellular location">
    <subcellularLocation>
        <location evidence="1">Cytoplasm</location>
    </subcellularLocation>
</comment>
<proteinExistence type="inferred from homology"/>
<evidence type="ECO:0000256" key="3">
    <source>
        <dbReference type="ARBA" id="ARBA00022603"/>
    </source>
</evidence>
<dbReference type="Gene3D" id="2.30.130.10">
    <property type="entry name" value="PUA domain"/>
    <property type="match status" value="1"/>
</dbReference>
<dbReference type="Gene3D" id="3.40.50.150">
    <property type="entry name" value="Vaccinia Virus protein VP39"/>
    <property type="match status" value="1"/>
</dbReference>
<dbReference type="PANTHER" id="PTHR42873">
    <property type="entry name" value="RIBOSOMAL RNA LARGE SUBUNIT METHYLTRANSFERASE"/>
    <property type="match status" value="1"/>
</dbReference>
<dbReference type="PANTHER" id="PTHR42873:SF1">
    <property type="entry name" value="S-ADENOSYLMETHIONINE-DEPENDENT METHYLTRANSFERASE DOMAIN-CONTAINING PROTEIN"/>
    <property type="match status" value="1"/>
</dbReference>
<dbReference type="InterPro" id="IPR041532">
    <property type="entry name" value="RlmI-like_PUA"/>
</dbReference>
<evidence type="ECO:0000256" key="4">
    <source>
        <dbReference type="ARBA" id="ARBA00022679"/>
    </source>
</evidence>
<dbReference type="Pfam" id="PF17785">
    <property type="entry name" value="PUA_3"/>
    <property type="match status" value="1"/>
</dbReference>
<keyword evidence="3 9" id="KW-0489">Methyltransferase</keyword>
<organism evidence="9 10">
    <name type="scientific">Defluviicoccus vanus</name>
    <dbReference type="NCBI Taxonomy" id="111831"/>
    <lineage>
        <taxon>Bacteria</taxon>
        <taxon>Pseudomonadati</taxon>
        <taxon>Pseudomonadota</taxon>
        <taxon>Alphaproteobacteria</taxon>
        <taxon>Rhodospirillales</taxon>
        <taxon>Rhodospirillaceae</taxon>
        <taxon>Defluviicoccus</taxon>
    </lineage>
</organism>
<evidence type="ECO:0000256" key="6">
    <source>
        <dbReference type="ARBA" id="ARBA00038091"/>
    </source>
</evidence>
<protein>
    <submittedName>
        <fullName evidence="9">Class I SAM-dependent rRNA methyltransferase</fullName>
    </submittedName>
</protein>
<dbReference type="InterPro" id="IPR036974">
    <property type="entry name" value="PUA_sf"/>
</dbReference>
<feature type="domain" description="S-adenosylmethionine-dependent methyltransferase" evidence="7">
    <location>
        <begin position="181"/>
        <end position="343"/>
    </location>
</feature>
<dbReference type="GO" id="GO:0032259">
    <property type="term" value="P:methylation"/>
    <property type="evidence" value="ECO:0007669"/>
    <property type="project" value="UniProtKB-KW"/>
</dbReference>
<keyword evidence="2" id="KW-0963">Cytoplasm</keyword>
<accession>A0A7H1N4J6</accession>
<dbReference type="InterPro" id="IPR015947">
    <property type="entry name" value="PUA-like_sf"/>
</dbReference>
<evidence type="ECO:0000313" key="9">
    <source>
        <dbReference type="EMBL" id="QNT70632.1"/>
    </source>
</evidence>
<reference evidence="9 10" key="1">
    <citation type="submission" date="2020-05" db="EMBL/GenBank/DDBJ databases">
        <title>Complete closed genome sequence of Defluviicoccus vanus.</title>
        <authorList>
            <person name="Bessarab I."/>
            <person name="Arumugam K."/>
            <person name="Maszenan A.M."/>
            <person name="Seviour R.J."/>
            <person name="Williams R.B."/>
        </authorList>
    </citation>
    <scope>NUCLEOTIDE SEQUENCE [LARGE SCALE GENOMIC DNA]</scope>
    <source>
        <strain evidence="9 10">Ben 114</strain>
    </source>
</reference>
<evidence type="ECO:0000256" key="1">
    <source>
        <dbReference type="ARBA" id="ARBA00004496"/>
    </source>
</evidence>
<evidence type="ECO:0000256" key="5">
    <source>
        <dbReference type="ARBA" id="ARBA00022691"/>
    </source>
</evidence>
<evidence type="ECO:0000259" key="7">
    <source>
        <dbReference type="Pfam" id="PF10672"/>
    </source>
</evidence>
<name>A0A7H1N4J6_9PROT</name>
<dbReference type="GO" id="GO:0005737">
    <property type="term" value="C:cytoplasm"/>
    <property type="evidence" value="ECO:0007669"/>
    <property type="project" value="UniProtKB-SubCell"/>
</dbReference>
<dbReference type="AlphaFoldDB" id="A0A7H1N4J6"/>
<dbReference type="KEGG" id="dvn:HQ394_16480"/>
<keyword evidence="10" id="KW-1185">Reference proteome</keyword>
<sequence>MTGDSGAMPRVFLRPGNDQRISRGHPWAYSNEIRLDPATKELAPGALVRLHRADGKPLGVGSFNPHALIAFRLFDPDPDAVVDADFFAARLHRALASRQRLFAVPYYRLLHAEADGFPGLIADRFGDTMVLQVNTAAMEGLAPAWSAALEAVVAPAVIVLRNDTAMRLSERLTQEVSVEKGEVTGPVKVCEGAAVYLADVVAGQKTGWFYDQRDNRAAVAAVSAGARVLDVFCHSGGFAIAAALQGARTCVGVDSSELALGLAQQAAAANAVSERCSFRRGDAFDALTEYVSSGERFDVVICDPPAFVKSRKDLATGLRGYRKLARLAATVVAPGGMLFVASCSHNVEAAPFAIEVARGIDAAGRSGRILREGGAAADHPRHLHLPESTYLKSLLIQID</sequence>